<keyword evidence="2" id="KW-1185">Reference proteome</keyword>
<comment type="caution">
    <text evidence="1">The sequence shown here is derived from an EMBL/GenBank/DDBJ whole genome shotgun (WGS) entry which is preliminary data.</text>
</comment>
<name>A0ABN3HVN0_9ACTN</name>
<accession>A0ABN3HVN0</accession>
<proteinExistence type="predicted"/>
<evidence type="ECO:0000313" key="1">
    <source>
        <dbReference type="EMBL" id="GAA2388919.1"/>
    </source>
</evidence>
<protein>
    <submittedName>
        <fullName evidence="1">Uncharacterized protein</fullName>
    </submittedName>
</protein>
<dbReference type="EMBL" id="BAAASE010000002">
    <property type="protein sequence ID" value="GAA2388919.1"/>
    <property type="molecule type" value="Genomic_DNA"/>
</dbReference>
<reference evidence="2" key="1">
    <citation type="journal article" date="2019" name="Int. J. Syst. Evol. Microbiol.">
        <title>The Global Catalogue of Microorganisms (GCM) 10K type strain sequencing project: providing services to taxonomists for standard genome sequencing and annotation.</title>
        <authorList>
            <consortium name="The Broad Institute Genomics Platform"/>
            <consortium name="The Broad Institute Genome Sequencing Center for Infectious Disease"/>
            <person name="Wu L."/>
            <person name="Ma J."/>
        </authorList>
    </citation>
    <scope>NUCLEOTIDE SEQUENCE [LARGE SCALE GENOMIC DNA]</scope>
    <source>
        <strain evidence="2">JCM 4358</strain>
    </source>
</reference>
<organism evidence="1 2">
    <name type="scientific">Streptomyces coeruleofuscus</name>
    <dbReference type="NCBI Taxonomy" id="66879"/>
    <lineage>
        <taxon>Bacteria</taxon>
        <taxon>Bacillati</taxon>
        <taxon>Actinomycetota</taxon>
        <taxon>Actinomycetes</taxon>
        <taxon>Kitasatosporales</taxon>
        <taxon>Streptomycetaceae</taxon>
        <taxon>Streptomyces</taxon>
    </lineage>
</organism>
<dbReference type="Proteomes" id="UP001499986">
    <property type="component" value="Unassembled WGS sequence"/>
</dbReference>
<evidence type="ECO:0000313" key="2">
    <source>
        <dbReference type="Proteomes" id="UP001499986"/>
    </source>
</evidence>
<gene>
    <name evidence="1" type="ORF">GCM10010255_16440</name>
</gene>
<sequence length="77" mass="8456">MGIPSGLEWVHARAGQGAGRGLVTGADGMSARWTGNAFSQKRERVREPPLYRRVPRCALSPSADRWRREGAQDDVHG</sequence>